<reference evidence="2" key="1">
    <citation type="journal article" date="2022" name="bioRxiv">
        <title>Sequencing and chromosome-scale assembly of the giantPleurodeles waltlgenome.</title>
        <authorList>
            <person name="Brown T."/>
            <person name="Elewa A."/>
            <person name="Iarovenko S."/>
            <person name="Subramanian E."/>
            <person name="Araus A.J."/>
            <person name="Petzold A."/>
            <person name="Susuki M."/>
            <person name="Suzuki K.-i.T."/>
            <person name="Hayashi T."/>
            <person name="Toyoda A."/>
            <person name="Oliveira C."/>
            <person name="Osipova E."/>
            <person name="Leigh N.D."/>
            <person name="Simon A."/>
            <person name="Yun M.H."/>
        </authorList>
    </citation>
    <scope>NUCLEOTIDE SEQUENCE</scope>
    <source>
        <strain evidence="2">20211129_DDA</strain>
        <tissue evidence="2">Liver</tissue>
    </source>
</reference>
<dbReference type="AlphaFoldDB" id="A0AAV7PF93"/>
<accession>A0AAV7PF93</accession>
<evidence type="ECO:0000259" key="1">
    <source>
        <dbReference type="PROSITE" id="PS50904"/>
    </source>
</evidence>
<dbReference type="EMBL" id="JANPWB010000011">
    <property type="protein sequence ID" value="KAJ1126938.1"/>
    <property type="molecule type" value="Genomic_DNA"/>
</dbReference>
<feature type="domain" description="PRELI/MSF1" evidence="1">
    <location>
        <begin position="1"/>
        <end position="166"/>
    </location>
</feature>
<evidence type="ECO:0000313" key="2">
    <source>
        <dbReference type="EMBL" id="KAJ1126938.1"/>
    </source>
</evidence>
<dbReference type="Pfam" id="PF04707">
    <property type="entry name" value="PRELI"/>
    <property type="match status" value="1"/>
</dbReference>
<gene>
    <name evidence="2" type="ORF">NDU88_005344</name>
</gene>
<dbReference type="PROSITE" id="PS50904">
    <property type="entry name" value="PRELI_MSF1"/>
    <property type="match status" value="1"/>
</dbReference>
<comment type="caution">
    <text evidence="2">The sequence shown here is derived from an EMBL/GenBank/DDBJ whole genome shotgun (WGS) entry which is preliminary data.</text>
</comment>
<dbReference type="InterPro" id="IPR037365">
    <property type="entry name" value="Slowmo/Ups"/>
</dbReference>
<proteinExistence type="predicted"/>
<sequence length="167" mass="19245">MYPYPFEHVVNSYLNKYPTPLEKHVTAVKTVEEKTDVSTGVIYRRRIATCNNVVPEFLRKSSMLKVPNVYIQEESWLNLQARIMTIKSRCLTWTQYASLTEESVFRESLDNPNWTEFKQTGTVAVHGAGILNRVFEAFAQAFLNQGVKKSVRIMETILQERCGCPFS</sequence>
<dbReference type="GO" id="GO:0005758">
    <property type="term" value="C:mitochondrial intermembrane space"/>
    <property type="evidence" value="ECO:0007669"/>
    <property type="project" value="InterPro"/>
</dbReference>
<keyword evidence="3" id="KW-1185">Reference proteome</keyword>
<name>A0AAV7PF93_PLEWA</name>
<evidence type="ECO:0000313" key="3">
    <source>
        <dbReference type="Proteomes" id="UP001066276"/>
    </source>
</evidence>
<protein>
    <recommendedName>
        <fullName evidence="1">PRELI/MSF1 domain-containing protein</fullName>
    </recommendedName>
</protein>
<dbReference type="PANTHER" id="PTHR11158">
    <property type="entry name" value="MSF1/PX19 RELATED"/>
    <property type="match status" value="1"/>
</dbReference>
<organism evidence="2 3">
    <name type="scientific">Pleurodeles waltl</name>
    <name type="common">Iberian ribbed newt</name>
    <dbReference type="NCBI Taxonomy" id="8319"/>
    <lineage>
        <taxon>Eukaryota</taxon>
        <taxon>Metazoa</taxon>
        <taxon>Chordata</taxon>
        <taxon>Craniata</taxon>
        <taxon>Vertebrata</taxon>
        <taxon>Euteleostomi</taxon>
        <taxon>Amphibia</taxon>
        <taxon>Batrachia</taxon>
        <taxon>Caudata</taxon>
        <taxon>Salamandroidea</taxon>
        <taxon>Salamandridae</taxon>
        <taxon>Pleurodelinae</taxon>
        <taxon>Pleurodeles</taxon>
    </lineage>
</organism>
<dbReference type="InterPro" id="IPR006797">
    <property type="entry name" value="PRELI/MSF1_dom"/>
</dbReference>
<dbReference type="Proteomes" id="UP001066276">
    <property type="component" value="Chromosome 7"/>
</dbReference>